<keyword evidence="2" id="KW-0597">Phosphoprotein</keyword>
<dbReference type="PANTHER" id="PTHR11596">
    <property type="entry name" value="ALKALINE PHOSPHATASE"/>
    <property type="match status" value="1"/>
</dbReference>
<name>A0A146KNG7_9EUKA</name>
<evidence type="ECO:0000256" key="5">
    <source>
        <dbReference type="SAM" id="Phobius"/>
    </source>
</evidence>
<dbReference type="AlphaFoldDB" id="A0A146KNG7"/>
<keyword evidence="5" id="KW-0812">Transmembrane</keyword>
<dbReference type="GO" id="GO:0004035">
    <property type="term" value="F:alkaline phosphatase activity"/>
    <property type="evidence" value="ECO:0007669"/>
    <property type="project" value="UniProtKB-EC"/>
</dbReference>
<proteinExistence type="inferred from homology"/>
<keyword evidence="5" id="KW-1133">Transmembrane helix</keyword>
<keyword evidence="5" id="KW-0472">Membrane</keyword>
<accession>A0A146KNG7</accession>
<organism evidence="6">
    <name type="scientific">Trepomonas sp. PC1</name>
    <dbReference type="NCBI Taxonomy" id="1076344"/>
    <lineage>
        <taxon>Eukaryota</taxon>
        <taxon>Metamonada</taxon>
        <taxon>Diplomonadida</taxon>
        <taxon>Hexamitidae</taxon>
        <taxon>Hexamitinae</taxon>
        <taxon>Trepomonas</taxon>
    </lineage>
</organism>
<evidence type="ECO:0000256" key="1">
    <source>
        <dbReference type="ARBA" id="ARBA00012647"/>
    </source>
</evidence>
<evidence type="ECO:0000313" key="6">
    <source>
        <dbReference type="EMBL" id="JAP96589.1"/>
    </source>
</evidence>
<dbReference type="PRINTS" id="PR00113">
    <property type="entry name" value="ALKPHPHTASE"/>
</dbReference>
<dbReference type="EC" id="3.1.3.1" evidence="1"/>
<feature type="active site" description="Phosphoserine intermediate" evidence="3">
    <location>
        <position position="56"/>
    </location>
</feature>
<evidence type="ECO:0000256" key="3">
    <source>
        <dbReference type="PIRSR" id="PIRSR601952-1"/>
    </source>
</evidence>
<protein>
    <recommendedName>
        <fullName evidence="1">alkaline phosphatase</fullName>
        <ecNumber evidence="1">3.1.3.1</ecNumber>
    </recommendedName>
</protein>
<dbReference type="PANTHER" id="PTHR11596:SF5">
    <property type="entry name" value="ALKALINE PHOSPHATASE"/>
    <property type="match status" value="1"/>
</dbReference>
<feature type="non-terminal residue" evidence="6">
    <location>
        <position position="1"/>
    </location>
</feature>
<evidence type="ECO:0000256" key="2">
    <source>
        <dbReference type="ARBA" id="ARBA00022553"/>
    </source>
</evidence>
<feature type="transmembrane region" description="Helical" evidence="5">
    <location>
        <begin position="380"/>
        <end position="405"/>
    </location>
</feature>
<comment type="similarity">
    <text evidence="4">Belongs to the alkaline phosphatase family.</text>
</comment>
<dbReference type="Pfam" id="PF00245">
    <property type="entry name" value="Alk_phosphatase"/>
    <property type="match status" value="1"/>
</dbReference>
<dbReference type="InterPro" id="IPR017850">
    <property type="entry name" value="Alkaline_phosphatase_core_sf"/>
</dbReference>
<dbReference type="Gene3D" id="3.40.720.10">
    <property type="entry name" value="Alkaline Phosphatase, subunit A"/>
    <property type="match status" value="1"/>
</dbReference>
<dbReference type="InterPro" id="IPR001952">
    <property type="entry name" value="Alkaline_phosphatase"/>
</dbReference>
<reference evidence="6" key="1">
    <citation type="submission" date="2015-07" db="EMBL/GenBank/DDBJ databases">
        <title>Adaptation to a free-living lifestyle via gene acquisitions in the diplomonad Trepomonas sp. PC1.</title>
        <authorList>
            <person name="Xu F."/>
            <person name="Jerlstrom-Hultqvist J."/>
            <person name="Kolisko M."/>
            <person name="Simpson A.G.B."/>
            <person name="Roger A.J."/>
            <person name="Svard S.G."/>
            <person name="Andersson J.O."/>
        </authorList>
    </citation>
    <scope>NUCLEOTIDE SEQUENCE</scope>
    <source>
        <strain evidence="6">PC1</strain>
    </source>
</reference>
<evidence type="ECO:0000256" key="4">
    <source>
        <dbReference type="RuleBase" id="RU003946"/>
    </source>
</evidence>
<dbReference type="EMBL" id="GDID01000017">
    <property type="protein sequence ID" value="JAP96589.1"/>
    <property type="molecule type" value="Transcribed_RNA"/>
</dbReference>
<sequence length="424" mass="47361">NNQTSIILLLTSGAGPQHFEAARLIEHGSQKMAAFKQFEEFRLLSTQNFDNQLTDSAAAGTAVATGVKTHNNFTGVDHKNRPLMNFIEYLREFHPNYTTGVISKQSLSKSPLSAFLGHYFKTESKDEIYQSILNYTKADLVFAPNHVEFKPHEAQFKDLGYNTLDPSQVKNIPKTDLPLFALVTESSDMSNYLNLQKDEMNVTYLTQLAIEKLPQPFFLVVQTSLPKADTSLVGDMIEHDYLVRYLLQQQEKLNLQIIQTSDHETGGMAVQDHLDNINQMQISNTNEQRKARIEALNLTFSTQGNTNAVIAFAASGSKFGQKMTKGMTALTDVFRVLVKIIGEYKEVNPFDAVKINQKGMFEGRVYKVKESEKEKLEVDVGLYVTLGVLGGITASALMVVGYALVKKYFKGGKGHIQLVDAVQQ</sequence>
<dbReference type="SUPFAM" id="SSF53649">
    <property type="entry name" value="Alkaline phosphatase-like"/>
    <property type="match status" value="1"/>
</dbReference>
<gene>
    <name evidence="6" type="ORF">TPC1_10022</name>
</gene>